<sequence>MPIVDGEPCLGPNTIKKNGECECTNDFPFGDPDSSEGCFNCNVTCLKNAFCAAMNKCMCNPSFIGDGINSCIPLFPLPIKVNPNAGSFHGHYMVNVTLENEVNASTVYCRFGNIIVAGKMLNKTIISCLAPSGFLGKIELRVSNNPNDWNLPGIPFEYKFNAFSEYGIITAEIIVLVIILIIVLISILFFREKNSSTNHDDLQPLKLTVPQTGIDHSDLSSQGFFPL</sequence>
<dbReference type="SUPFAM" id="SSF81296">
    <property type="entry name" value="E set domains"/>
    <property type="match status" value="1"/>
</dbReference>
<dbReference type="Proteomes" id="UP001470230">
    <property type="component" value="Unassembled WGS sequence"/>
</dbReference>
<dbReference type="InterPro" id="IPR013783">
    <property type="entry name" value="Ig-like_fold"/>
</dbReference>
<accession>A0ABR2IY59</accession>
<feature type="transmembrane region" description="Helical" evidence="1">
    <location>
        <begin position="166"/>
        <end position="190"/>
    </location>
</feature>
<organism evidence="2 3">
    <name type="scientific">Tritrichomonas musculus</name>
    <dbReference type="NCBI Taxonomy" id="1915356"/>
    <lineage>
        <taxon>Eukaryota</taxon>
        <taxon>Metamonada</taxon>
        <taxon>Parabasalia</taxon>
        <taxon>Tritrichomonadida</taxon>
        <taxon>Tritrichomonadidae</taxon>
        <taxon>Tritrichomonas</taxon>
    </lineage>
</organism>
<keyword evidence="1" id="KW-0812">Transmembrane</keyword>
<evidence type="ECO:0000256" key="1">
    <source>
        <dbReference type="SAM" id="Phobius"/>
    </source>
</evidence>
<gene>
    <name evidence="2" type="ORF">M9Y10_008460</name>
</gene>
<protein>
    <recommendedName>
        <fullName evidence="4">IPT/TIG domain-containing protein</fullName>
    </recommendedName>
</protein>
<dbReference type="EMBL" id="JAPFFF010000014">
    <property type="protein sequence ID" value="KAK8870574.1"/>
    <property type="molecule type" value="Genomic_DNA"/>
</dbReference>
<evidence type="ECO:0000313" key="3">
    <source>
        <dbReference type="Proteomes" id="UP001470230"/>
    </source>
</evidence>
<dbReference type="Gene3D" id="2.60.40.10">
    <property type="entry name" value="Immunoglobulins"/>
    <property type="match status" value="1"/>
</dbReference>
<keyword evidence="1" id="KW-1133">Transmembrane helix</keyword>
<keyword evidence="3" id="KW-1185">Reference proteome</keyword>
<evidence type="ECO:0008006" key="4">
    <source>
        <dbReference type="Google" id="ProtNLM"/>
    </source>
</evidence>
<comment type="caution">
    <text evidence="2">The sequence shown here is derived from an EMBL/GenBank/DDBJ whole genome shotgun (WGS) entry which is preliminary data.</text>
</comment>
<evidence type="ECO:0000313" key="2">
    <source>
        <dbReference type="EMBL" id="KAK8870574.1"/>
    </source>
</evidence>
<proteinExistence type="predicted"/>
<name>A0ABR2IY59_9EUKA</name>
<dbReference type="InterPro" id="IPR014756">
    <property type="entry name" value="Ig_E-set"/>
</dbReference>
<reference evidence="2 3" key="1">
    <citation type="submission" date="2024-04" db="EMBL/GenBank/DDBJ databases">
        <title>Tritrichomonas musculus Genome.</title>
        <authorList>
            <person name="Alves-Ferreira E."/>
            <person name="Grigg M."/>
            <person name="Lorenzi H."/>
            <person name="Galac M."/>
        </authorList>
    </citation>
    <scope>NUCLEOTIDE SEQUENCE [LARGE SCALE GENOMIC DNA]</scope>
    <source>
        <strain evidence="2 3">EAF2021</strain>
    </source>
</reference>
<keyword evidence="1" id="KW-0472">Membrane</keyword>